<evidence type="ECO:0000313" key="3">
    <source>
        <dbReference type="Proteomes" id="UP001174909"/>
    </source>
</evidence>
<dbReference type="Proteomes" id="UP001174909">
    <property type="component" value="Unassembled WGS sequence"/>
</dbReference>
<gene>
    <name evidence="2" type="ORF">GBAR_LOCUS15815</name>
</gene>
<keyword evidence="3" id="KW-1185">Reference proteome</keyword>
<feature type="compositionally biased region" description="Low complexity" evidence="1">
    <location>
        <begin position="231"/>
        <end position="241"/>
    </location>
</feature>
<comment type="caution">
    <text evidence="2">The sequence shown here is derived from an EMBL/GenBank/DDBJ whole genome shotgun (WGS) entry which is preliminary data.</text>
</comment>
<feature type="region of interest" description="Disordered" evidence="1">
    <location>
        <begin position="197"/>
        <end position="241"/>
    </location>
</feature>
<dbReference type="AlphaFoldDB" id="A0AA35SFN7"/>
<feature type="compositionally biased region" description="Pro residues" evidence="1">
    <location>
        <begin position="55"/>
        <end position="179"/>
    </location>
</feature>
<protein>
    <submittedName>
        <fullName evidence="2">Uncharacterized protein</fullName>
    </submittedName>
</protein>
<accession>A0AA35SFN7</accession>
<evidence type="ECO:0000313" key="2">
    <source>
        <dbReference type="EMBL" id="CAI8027766.1"/>
    </source>
</evidence>
<feature type="compositionally biased region" description="Basic and acidic residues" evidence="1">
    <location>
        <begin position="9"/>
        <end position="19"/>
    </location>
</feature>
<dbReference type="EMBL" id="CASHTH010002296">
    <property type="protein sequence ID" value="CAI8027766.1"/>
    <property type="molecule type" value="Genomic_DNA"/>
</dbReference>
<proteinExistence type="predicted"/>
<evidence type="ECO:0000256" key="1">
    <source>
        <dbReference type="SAM" id="MobiDB-lite"/>
    </source>
</evidence>
<name>A0AA35SFN7_GEOBA</name>
<sequence length="336" mass="35738">MDGVAKANKLAEEMSRFEQEILGAAESAPKGPSTGPPPISTPNTSTLQLPSQFFPRPPRPPGFSGPPGPPPGIPRHPGPPGPPPGVPGRPGLPPHGGPRPLMPPRPPPGPPGPRFQMPPGPPMGPPPNMMNGPPPPRRPPPPPGGMPPQMRPPMSAMPPPHPHMSQPPPPPPPRPPLQQPPHAEHRVMAQSLPPPLAALTAPLSAPPPHLVPSYQQPLKPAVLPTPPPGFPSSSSKYGASRSAGTTHGTRIVNPWCSCAVSVTVKYLVVDVLHPILPYYISHLQRSDNYIIVEICYYHSWENLCKNDGVPGPVFIHVIRAILLSVCPMYVCSRRLL</sequence>
<organism evidence="2 3">
    <name type="scientific">Geodia barretti</name>
    <name type="common">Barrett's horny sponge</name>
    <dbReference type="NCBI Taxonomy" id="519541"/>
    <lineage>
        <taxon>Eukaryota</taxon>
        <taxon>Metazoa</taxon>
        <taxon>Porifera</taxon>
        <taxon>Demospongiae</taxon>
        <taxon>Heteroscleromorpha</taxon>
        <taxon>Tetractinellida</taxon>
        <taxon>Astrophorina</taxon>
        <taxon>Geodiidae</taxon>
        <taxon>Geodia</taxon>
    </lineage>
</organism>
<feature type="region of interest" description="Disordered" evidence="1">
    <location>
        <begin position="1"/>
        <end position="185"/>
    </location>
</feature>
<reference evidence="2" key="1">
    <citation type="submission" date="2023-03" db="EMBL/GenBank/DDBJ databases">
        <authorList>
            <person name="Steffen K."/>
            <person name="Cardenas P."/>
        </authorList>
    </citation>
    <scope>NUCLEOTIDE SEQUENCE</scope>
</reference>